<name>A0A918WBX0_9ACTN</name>
<reference evidence="1" key="1">
    <citation type="journal article" date="2014" name="Int. J. Syst. Evol. Microbiol.">
        <title>Complete genome sequence of Corynebacterium casei LMG S-19264T (=DSM 44701T), isolated from a smear-ripened cheese.</title>
        <authorList>
            <consortium name="US DOE Joint Genome Institute (JGI-PGF)"/>
            <person name="Walter F."/>
            <person name="Albersmeier A."/>
            <person name="Kalinowski J."/>
            <person name="Ruckert C."/>
        </authorList>
    </citation>
    <scope>NUCLEOTIDE SEQUENCE</scope>
    <source>
        <strain evidence="1">JCM 4518</strain>
    </source>
</reference>
<proteinExistence type="predicted"/>
<evidence type="ECO:0000313" key="1">
    <source>
        <dbReference type="EMBL" id="GHB12464.1"/>
    </source>
</evidence>
<dbReference type="Proteomes" id="UP000644020">
    <property type="component" value="Unassembled WGS sequence"/>
</dbReference>
<protein>
    <submittedName>
        <fullName evidence="1">Uncharacterized protein</fullName>
    </submittedName>
</protein>
<dbReference type="EMBL" id="BMUL01000061">
    <property type="protein sequence ID" value="GHB12464.1"/>
    <property type="molecule type" value="Genomic_DNA"/>
</dbReference>
<gene>
    <name evidence="1" type="ORF">GCM10010305_63220</name>
</gene>
<keyword evidence="2" id="KW-1185">Reference proteome</keyword>
<evidence type="ECO:0000313" key="2">
    <source>
        <dbReference type="Proteomes" id="UP000644020"/>
    </source>
</evidence>
<dbReference type="AlphaFoldDB" id="A0A918WBX0"/>
<comment type="caution">
    <text evidence="1">The sequence shown here is derived from an EMBL/GenBank/DDBJ whole genome shotgun (WGS) entry which is preliminary data.</text>
</comment>
<organism evidence="1 2">
    <name type="scientific">Streptomyces termitum</name>
    <dbReference type="NCBI Taxonomy" id="67368"/>
    <lineage>
        <taxon>Bacteria</taxon>
        <taxon>Bacillati</taxon>
        <taxon>Actinomycetota</taxon>
        <taxon>Actinomycetes</taxon>
        <taxon>Kitasatosporales</taxon>
        <taxon>Streptomycetaceae</taxon>
        <taxon>Streptomyces</taxon>
    </lineage>
</organism>
<accession>A0A918WBX0</accession>
<sequence length="54" mass="5940">MYYPYLTINIVVYILMSRQAWRLCSEALAVMLGGTASSADLGGSSKYSSENLED</sequence>
<reference evidence="1" key="2">
    <citation type="submission" date="2020-09" db="EMBL/GenBank/DDBJ databases">
        <authorList>
            <person name="Sun Q."/>
            <person name="Ohkuma M."/>
        </authorList>
    </citation>
    <scope>NUCLEOTIDE SEQUENCE</scope>
    <source>
        <strain evidence="1">JCM 4518</strain>
    </source>
</reference>